<protein>
    <submittedName>
        <fullName evidence="2">CIC11C00000000687</fullName>
    </submittedName>
</protein>
<keyword evidence="3" id="KW-1185">Reference proteome</keyword>
<proteinExistence type="predicted"/>
<dbReference type="AlphaFoldDB" id="A0A1L0C2A9"/>
<reference evidence="2 3" key="1">
    <citation type="submission" date="2016-10" db="EMBL/GenBank/DDBJ databases">
        <authorList>
            <person name="de Groot N.N."/>
        </authorList>
    </citation>
    <scope>NUCLEOTIDE SEQUENCE [LARGE SCALE GENOMIC DNA]</scope>
    <source>
        <strain evidence="2 3">CBS 141442</strain>
    </source>
</reference>
<organism evidence="2 3">
    <name type="scientific">Sungouiella intermedia</name>
    <dbReference type="NCBI Taxonomy" id="45354"/>
    <lineage>
        <taxon>Eukaryota</taxon>
        <taxon>Fungi</taxon>
        <taxon>Dikarya</taxon>
        <taxon>Ascomycota</taxon>
        <taxon>Saccharomycotina</taxon>
        <taxon>Pichiomycetes</taxon>
        <taxon>Metschnikowiaceae</taxon>
        <taxon>Sungouiella</taxon>
    </lineage>
</organism>
<keyword evidence="1" id="KW-0472">Membrane</keyword>
<dbReference type="EMBL" id="LT635761">
    <property type="protein sequence ID" value="SGZ57737.1"/>
    <property type="molecule type" value="Genomic_DNA"/>
</dbReference>
<name>A0A1L0C2A9_9ASCO</name>
<accession>A0A1L0C2A9</accession>
<keyword evidence="1" id="KW-1133">Transmembrane helix</keyword>
<keyword evidence="1" id="KW-0812">Transmembrane</keyword>
<sequence length="170" mass="19268">MKEDSEVQPILSQYSELYASAPVANSSQLAQPTRTKVRFMFRKPNPRPWNLIKYGDGVFVFEANATIQQAAEHAALNYSQSNAVPTFSNVWGFFKEAGQTFQIVVINSNATVHSIFREEDVLIVSNVPNIRDLLRKEYTIQVLLFVSFFVAFLILVIVTVNYGRHLSSTF</sequence>
<evidence type="ECO:0000256" key="1">
    <source>
        <dbReference type="SAM" id="Phobius"/>
    </source>
</evidence>
<feature type="transmembrane region" description="Helical" evidence="1">
    <location>
        <begin position="142"/>
        <end position="162"/>
    </location>
</feature>
<evidence type="ECO:0000313" key="2">
    <source>
        <dbReference type="EMBL" id="SGZ57737.1"/>
    </source>
</evidence>
<evidence type="ECO:0000313" key="3">
    <source>
        <dbReference type="Proteomes" id="UP000182334"/>
    </source>
</evidence>
<gene>
    <name evidence="2" type="ORF">SAMEA4029010_CIC11G00000000687</name>
</gene>
<dbReference type="Proteomes" id="UP000182334">
    <property type="component" value="Chromosome VI"/>
</dbReference>